<dbReference type="RefSeq" id="WP_163765611.1">
    <property type="nucleotide sequence ID" value="NZ_AP022598.1"/>
</dbReference>
<name>A0A7I7U069_MYCPF</name>
<proteinExistence type="predicted"/>
<feature type="domain" description="Xylose isomerase-like TIM barrel" evidence="1">
    <location>
        <begin position="30"/>
        <end position="274"/>
    </location>
</feature>
<reference evidence="2 3" key="1">
    <citation type="journal article" date="2019" name="Emerg. Microbes Infect.">
        <title>Comprehensive subspecies identification of 175 nontuberculous mycobacteria species based on 7547 genomic profiles.</title>
        <authorList>
            <person name="Matsumoto Y."/>
            <person name="Kinjo T."/>
            <person name="Motooka D."/>
            <person name="Nabeya D."/>
            <person name="Jung N."/>
            <person name="Uechi K."/>
            <person name="Horii T."/>
            <person name="Iida T."/>
            <person name="Fujita J."/>
            <person name="Nakamura S."/>
        </authorList>
    </citation>
    <scope>NUCLEOTIDE SEQUENCE [LARGE SCALE GENOMIC DNA]</scope>
    <source>
        <strain evidence="2 3">JCM 6367</strain>
    </source>
</reference>
<gene>
    <name evidence="2" type="ORF">MPRF_09680</name>
</gene>
<organism evidence="2 3">
    <name type="scientific">Mycolicibacterium parafortuitum</name>
    <name type="common">Mycobacterium parafortuitum</name>
    <dbReference type="NCBI Taxonomy" id="39692"/>
    <lineage>
        <taxon>Bacteria</taxon>
        <taxon>Bacillati</taxon>
        <taxon>Actinomycetota</taxon>
        <taxon>Actinomycetes</taxon>
        <taxon>Mycobacteriales</taxon>
        <taxon>Mycobacteriaceae</taxon>
        <taxon>Mycolicibacterium</taxon>
    </lineage>
</organism>
<dbReference type="PANTHER" id="PTHR12110:SF41">
    <property type="entry name" value="INOSOSE DEHYDRATASE"/>
    <property type="match status" value="1"/>
</dbReference>
<dbReference type="InterPro" id="IPR050312">
    <property type="entry name" value="IolE/XylAMocC-like"/>
</dbReference>
<evidence type="ECO:0000259" key="1">
    <source>
        <dbReference type="Pfam" id="PF01261"/>
    </source>
</evidence>
<dbReference type="InterPro" id="IPR013022">
    <property type="entry name" value="Xyl_isomerase-like_TIM-brl"/>
</dbReference>
<dbReference type="Proteomes" id="UP000466554">
    <property type="component" value="Chromosome"/>
</dbReference>
<dbReference type="EMBL" id="AP022598">
    <property type="protein sequence ID" value="BBY74069.1"/>
    <property type="molecule type" value="Genomic_DNA"/>
</dbReference>
<evidence type="ECO:0000313" key="3">
    <source>
        <dbReference type="Proteomes" id="UP000466554"/>
    </source>
</evidence>
<dbReference type="Gene3D" id="3.20.20.150">
    <property type="entry name" value="Divalent-metal-dependent TIM barrel enzymes"/>
    <property type="match status" value="1"/>
</dbReference>
<protein>
    <submittedName>
        <fullName evidence="2">IolE protein</fullName>
    </submittedName>
</protein>
<evidence type="ECO:0000313" key="2">
    <source>
        <dbReference type="EMBL" id="BBY74069.1"/>
    </source>
</evidence>
<dbReference type="InterPro" id="IPR036237">
    <property type="entry name" value="Xyl_isomerase-like_sf"/>
</dbReference>
<accession>A0A7I7U069</accession>
<dbReference type="PANTHER" id="PTHR12110">
    <property type="entry name" value="HYDROXYPYRUVATE ISOMERASE"/>
    <property type="match status" value="1"/>
</dbReference>
<dbReference type="AlphaFoldDB" id="A0A7I7U069"/>
<dbReference type="Pfam" id="PF01261">
    <property type="entry name" value="AP_endonuc_2"/>
    <property type="match status" value="1"/>
</dbReference>
<sequence>MSTIHVGSAPDSWGVWFPDDPQQTPYTRFLDEVAAAGYTWIELGPYGYLPTDPAQLADELGSRGLRLSAGTVFEHLHRDGVPAAENWNSVWKQIEDVAKLTAAVGGEHVVVIPEMWRDPATGEVLEERTLTVDQWARKTGGMNDLGKAMFETYGVRAQYHPHADSHVDTEDNVYRFLDGTDGRFVNLCLDTGHISYCGGDNLAIIRRAPERIGYLHLKQVDPVVRAKVDAEDLPFGEAVRLGAMTEPPLGIPEMPPLLAEIESLGIDVFAIVEQDMYPCDPDTPLPIATRTRNYLGSCGIPSVRF</sequence>
<dbReference type="SUPFAM" id="SSF51658">
    <property type="entry name" value="Xylose isomerase-like"/>
    <property type="match status" value="1"/>
</dbReference>